<dbReference type="Gene3D" id="3.30.9.10">
    <property type="entry name" value="D-Amino Acid Oxidase, subunit A, domain 2"/>
    <property type="match status" value="1"/>
</dbReference>
<dbReference type="GO" id="GO:0005737">
    <property type="term" value="C:cytoplasm"/>
    <property type="evidence" value="ECO:0007669"/>
    <property type="project" value="TreeGrafter"/>
</dbReference>
<dbReference type="OrthoDB" id="7421214at2"/>
<name>A0A1M5S863_9RHOB</name>
<dbReference type="Pfam" id="PF01266">
    <property type="entry name" value="DAO"/>
    <property type="match status" value="1"/>
</dbReference>
<dbReference type="EMBL" id="FQXC01000002">
    <property type="protein sequence ID" value="SHH34635.1"/>
    <property type="molecule type" value="Genomic_DNA"/>
</dbReference>
<feature type="domain" description="FAD dependent oxidoreductase" evidence="2">
    <location>
        <begin position="4"/>
        <end position="346"/>
    </location>
</feature>
<proteinExistence type="predicted"/>
<dbReference type="PANTHER" id="PTHR13847:SF287">
    <property type="entry name" value="FAD-DEPENDENT OXIDOREDUCTASE DOMAIN-CONTAINING PROTEIN 1"/>
    <property type="match status" value="1"/>
</dbReference>
<dbReference type="Gene3D" id="3.50.50.60">
    <property type="entry name" value="FAD/NAD(P)-binding domain"/>
    <property type="match status" value="1"/>
</dbReference>
<dbReference type="AlphaFoldDB" id="A0A1M5S863"/>
<dbReference type="SUPFAM" id="SSF51905">
    <property type="entry name" value="FAD/NAD(P)-binding domain"/>
    <property type="match status" value="1"/>
</dbReference>
<dbReference type="Proteomes" id="UP000184221">
    <property type="component" value="Unassembled WGS sequence"/>
</dbReference>
<organism evidence="3 4">
    <name type="scientific">Marivita hallyeonensis</name>
    <dbReference type="NCBI Taxonomy" id="996342"/>
    <lineage>
        <taxon>Bacteria</taxon>
        <taxon>Pseudomonadati</taxon>
        <taxon>Pseudomonadota</taxon>
        <taxon>Alphaproteobacteria</taxon>
        <taxon>Rhodobacterales</taxon>
        <taxon>Roseobacteraceae</taxon>
        <taxon>Marivita</taxon>
    </lineage>
</organism>
<sequence length="373" mass="39549">MIHDFLVIGGGISGASVAYELAESSKVLVLEAETSLGYHSTGRSAALFTRNYGGPVVRQINIASASFFGSPPDGFCDTPLLTRRGALTVADAESFAVTEDLLAMSEPGEEVVEITAEEAVARAPYLRPDRIARAVLEENVSDIDVAGLHQRYIKAIKQRGGTIMTGAAVKDLRWQDGAWEVSTKGQTYRAKTLVNAAGAWADDVAVMAGIDKIGLVPMRRTAIIIDAPEGLDLSATPAVDFAASGAYIKPEAGKLMASPGDATPTTPQDVRPEELDIAHLAHLIETETLIPVRRVSHSWAGLRSFVADEAPVVGFAPSTPNFFWLAAQGGYGIMMAPALARFAADLLMQRPPGDVGFDTEAISPTRQSLSGRS</sequence>
<dbReference type="RefSeq" id="WP_072777350.1">
    <property type="nucleotide sequence ID" value="NZ_FQXC01000002.1"/>
</dbReference>
<evidence type="ECO:0000313" key="3">
    <source>
        <dbReference type="EMBL" id="SHH34635.1"/>
    </source>
</evidence>
<reference evidence="3 4" key="1">
    <citation type="submission" date="2016-11" db="EMBL/GenBank/DDBJ databases">
        <authorList>
            <person name="Jaros S."/>
            <person name="Januszkiewicz K."/>
            <person name="Wedrychowicz H."/>
        </authorList>
    </citation>
    <scope>NUCLEOTIDE SEQUENCE [LARGE SCALE GENOMIC DNA]</scope>
    <source>
        <strain evidence="3 4">DSM 29431</strain>
    </source>
</reference>
<gene>
    <name evidence="3" type="ORF">SAMN05443551_2040</name>
</gene>
<evidence type="ECO:0000259" key="2">
    <source>
        <dbReference type="Pfam" id="PF01266"/>
    </source>
</evidence>
<evidence type="ECO:0000313" key="4">
    <source>
        <dbReference type="Proteomes" id="UP000184221"/>
    </source>
</evidence>
<protein>
    <submittedName>
        <fullName evidence="3">D-arginine dehydrogenase</fullName>
    </submittedName>
</protein>
<keyword evidence="1" id="KW-0560">Oxidoreductase</keyword>
<accession>A0A1M5S863</accession>
<dbReference type="GO" id="GO:0016491">
    <property type="term" value="F:oxidoreductase activity"/>
    <property type="evidence" value="ECO:0007669"/>
    <property type="project" value="UniProtKB-KW"/>
</dbReference>
<dbReference type="STRING" id="996342.SAMN05443551_2040"/>
<evidence type="ECO:0000256" key="1">
    <source>
        <dbReference type="ARBA" id="ARBA00023002"/>
    </source>
</evidence>
<keyword evidence="4" id="KW-1185">Reference proteome</keyword>
<dbReference type="PANTHER" id="PTHR13847">
    <property type="entry name" value="SARCOSINE DEHYDROGENASE-RELATED"/>
    <property type="match status" value="1"/>
</dbReference>
<dbReference type="InterPro" id="IPR036188">
    <property type="entry name" value="FAD/NAD-bd_sf"/>
</dbReference>
<dbReference type="InterPro" id="IPR006076">
    <property type="entry name" value="FAD-dep_OxRdtase"/>
</dbReference>